<dbReference type="OrthoDB" id="212459at2"/>
<sequence>MKVREIFHLNQNFSNFEVISGNEYLNNSIKNIKIINVPHENIQFSKGDFVIISLDIIIKEKINFVSTFNTLKEQNIALLGLIYNSNINDKIIKHFQQMIKLYEANFPIIKIPADTTYADIISPFKFIKNVNCFLVEQFKNNLIHLKNSSYFSANNILNMLTHYLNGLVLLLSSHGEIVDFADTGFLIEGKKIATDTIISLIKNNKSNTLSTLNPIVYNSNSEAYTIYPLETYDRKLGYLCIVEKSKEIDRDNYNIKISNEAIPFMIISLTTYHEKELAYNKSKDEFIRGLLYGLYSDKNTIEKEAKFFNIEYNLKRFVWIINIRPLKRSHSDPLTSEKIPGNIINEALNFVKTNFYEDYAITNNSSIIFIRLKHDIPNEKLLQKYNDLLNTLEFQIPEYKFSIGVSRAYDTLEELNLAYEDAIFSLKIGAKIFKNRKTIYAYDDLIIYHFLYKYPSEPILERLYNNGIGKIYSYDIENNTQLFQTIQVLIKHNFNFSEAADKLFIHRNTLYQRLKKIEKIIGLDIDSSETRLVLQLGLKIHDIFSLNLK</sequence>
<keyword evidence="3" id="KW-1185">Reference proteome</keyword>
<dbReference type="InterPro" id="IPR009057">
    <property type="entry name" value="Homeodomain-like_sf"/>
</dbReference>
<dbReference type="Gene3D" id="1.10.10.2840">
    <property type="entry name" value="PucR C-terminal helix-turn-helix domain"/>
    <property type="match status" value="1"/>
</dbReference>
<organism evidence="2 3">
    <name type="scientific">Acidilutibacter cellobiosedens</name>
    <dbReference type="NCBI Taxonomy" id="2507161"/>
    <lineage>
        <taxon>Bacteria</taxon>
        <taxon>Bacillati</taxon>
        <taxon>Bacillota</taxon>
        <taxon>Tissierellia</taxon>
        <taxon>Tissierellales</taxon>
        <taxon>Acidilutibacteraceae</taxon>
        <taxon>Acidilutibacter</taxon>
    </lineage>
</organism>
<dbReference type="RefSeq" id="WP_128751798.1">
    <property type="nucleotide sequence ID" value="NZ_CP035282.1"/>
</dbReference>
<dbReference type="InterPro" id="IPR025736">
    <property type="entry name" value="PucR_C-HTH_dom"/>
</dbReference>
<dbReference type="Proteomes" id="UP000287969">
    <property type="component" value="Chromosome"/>
</dbReference>
<dbReference type="PANTHER" id="PTHR33744:SF1">
    <property type="entry name" value="DNA-BINDING TRANSCRIPTIONAL ACTIVATOR ADER"/>
    <property type="match status" value="1"/>
</dbReference>
<name>A0A410Q8X5_9FIRM</name>
<dbReference type="AlphaFoldDB" id="A0A410Q8X5"/>
<dbReference type="KEGG" id="spoa:EQM13_01940"/>
<dbReference type="PANTHER" id="PTHR33744">
    <property type="entry name" value="CARBOHYDRATE DIACID REGULATOR"/>
    <property type="match status" value="1"/>
</dbReference>
<dbReference type="InterPro" id="IPR042070">
    <property type="entry name" value="PucR_C-HTH_sf"/>
</dbReference>
<reference evidence="3" key="1">
    <citation type="submission" date="2019-01" db="EMBL/GenBank/DDBJ databases">
        <title>Draft genomes of a novel of Sporanaerobacter strains.</title>
        <authorList>
            <person name="Ma S."/>
        </authorList>
    </citation>
    <scope>NUCLEOTIDE SEQUENCE [LARGE SCALE GENOMIC DNA]</scope>
    <source>
        <strain evidence="3">NJN-17</strain>
    </source>
</reference>
<evidence type="ECO:0000313" key="3">
    <source>
        <dbReference type="Proteomes" id="UP000287969"/>
    </source>
</evidence>
<feature type="domain" description="PucR C-terminal helix-turn-helix" evidence="1">
    <location>
        <begin position="482"/>
        <end position="540"/>
    </location>
</feature>
<protein>
    <recommendedName>
        <fullName evidence="1">PucR C-terminal helix-turn-helix domain-containing protein</fullName>
    </recommendedName>
</protein>
<evidence type="ECO:0000313" key="2">
    <source>
        <dbReference type="EMBL" id="QAT60419.1"/>
    </source>
</evidence>
<dbReference type="EMBL" id="CP035282">
    <property type="protein sequence ID" value="QAT60419.1"/>
    <property type="molecule type" value="Genomic_DNA"/>
</dbReference>
<proteinExistence type="predicted"/>
<accession>A0A410Q8X5</accession>
<dbReference type="Pfam" id="PF13556">
    <property type="entry name" value="HTH_30"/>
    <property type="match status" value="1"/>
</dbReference>
<evidence type="ECO:0000259" key="1">
    <source>
        <dbReference type="Pfam" id="PF13556"/>
    </source>
</evidence>
<dbReference type="SUPFAM" id="SSF46689">
    <property type="entry name" value="Homeodomain-like"/>
    <property type="match status" value="1"/>
</dbReference>
<dbReference type="InterPro" id="IPR051448">
    <property type="entry name" value="CdaR-like_regulators"/>
</dbReference>
<gene>
    <name evidence="2" type="ORF">EQM13_01940</name>
</gene>